<keyword evidence="3" id="KW-0804">Transcription</keyword>
<evidence type="ECO:0000259" key="4">
    <source>
        <dbReference type="PROSITE" id="PS01124"/>
    </source>
</evidence>
<dbReference type="EMBL" id="FMUB01000018">
    <property type="protein sequence ID" value="SCX33531.1"/>
    <property type="molecule type" value="Genomic_DNA"/>
</dbReference>
<dbReference type="InterPro" id="IPR018060">
    <property type="entry name" value="HTH_AraC"/>
</dbReference>
<accession>A0A1G4X113</accession>
<evidence type="ECO:0000256" key="3">
    <source>
        <dbReference type="ARBA" id="ARBA00023163"/>
    </source>
</evidence>
<dbReference type="SMART" id="SM00342">
    <property type="entry name" value="HTH_ARAC"/>
    <property type="match status" value="1"/>
</dbReference>
<dbReference type="SUPFAM" id="SSF46689">
    <property type="entry name" value="Homeodomain-like"/>
    <property type="match status" value="1"/>
</dbReference>
<evidence type="ECO:0000313" key="6">
    <source>
        <dbReference type="Proteomes" id="UP000199707"/>
    </source>
</evidence>
<dbReference type="STRING" id="1502745.SAMN02799620_05973"/>
<dbReference type="GO" id="GO:0043565">
    <property type="term" value="F:sequence-specific DNA binding"/>
    <property type="evidence" value="ECO:0007669"/>
    <property type="project" value="InterPro"/>
</dbReference>
<evidence type="ECO:0000256" key="2">
    <source>
        <dbReference type="ARBA" id="ARBA00023125"/>
    </source>
</evidence>
<name>A0A1G4X113_9MYCO</name>
<proteinExistence type="predicted"/>
<protein>
    <submittedName>
        <fullName evidence="5">AraC-type DNA-binding protein</fullName>
    </submittedName>
</protein>
<dbReference type="Proteomes" id="UP000199707">
    <property type="component" value="Unassembled WGS sequence"/>
</dbReference>
<feature type="domain" description="HTH araC/xylS-type" evidence="4">
    <location>
        <begin position="155"/>
        <end position="252"/>
    </location>
</feature>
<evidence type="ECO:0000313" key="5">
    <source>
        <dbReference type="EMBL" id="SCX33531.1"/>
    </source>
</evidence>
<organism evidence="5 6">
    <name type="scientific">Mycolicibacterium fluoranthenivorans</name>
    <dbReference type="NCBI Taxonomy" id="258505"/>
    <lineage>
        <taxon>Bacteria</taxon>
        <taxon>Bacillati</taxon>
        <taxon>Actinomycetota</taxon>
        <taxon>Actinomycetes</taxon>
        <taxon>Mycobacteriales</taxon>
        <taxon>Mycobacteriaceae</taxon>
        <taxon>Mycolicibacterium</taxon>
    </lineage>
</organism>
<dbReference type="GO" id="GO:0003700">
    <property type="term" value="F:DNA-binding transcription factor activity"/>
    <property type="evidence" value="ECO:0007669"/>
    <property type="project" value="InterPro"/>
</dbReference>
<dbReference type="InterPro" id="IPR050204">
    <property type="entry name" value="AraC_XylS_family_regulators"/>
</dbReference>
<gene>
    <name evidence="5" type="ORF">SAMN02799620_05973</name>
</gene>
<evidence type="ECO:0000256" key="1">
    <source>
        <dbReference type="ARBA" id="ARBA00023015"/>
    </source>
</evidence>
<dbReference type="Gene3D" id="1.10.10.60">
    <property type="entry name" value="Homeodomain-like"/>
    <property type="match status" value="1"/>
</dbReference>
<dbReference type="PROSITE" id="PS01124">
    <property type="entry name" value="HTH_ARAC_FAMILY_2"/>
    <property type="match status" value="1"/>
</dbReference>
<dbReference type="AlphaFoldDB" id="A0A1G4X113"/>
<keyword evidence="1" id="KW-0805">Transcription regulation</keyword>
<reference evidence="6" key="1">
    <citation type="submission" date="2016-10" db="EMBL/GenBank/DDBJ databases">
        <authorList>
            <person name="Varghese N."/>
            <person name="Submissions S."/>
        </authorList>
    </citation>
    <scope>NUCLEOTIDE SEQUENCE [LARGE SCALE GENOMIC DNA]</scope>
    <source>
        <strain evidence="6">UNC267MFSha1.1M11</strain>
    </source>
</reference>
<dbReference type="PANTHER" id="PTHR46796">
    <property type="entry name" value="HTH-TYPE TRANSCRIPTIONAL ACTIVATOR RHAS-RELATED"/>
    <property type="match status" value="1"/>
</dbReference>
<dbReference type="PANTHER" id="PTHR46796:SF2">
    <property type="entry name" value="TRANSCRIPTIONAL REGULATORY PROTEIN"/>
    <property type="match status" value="1"/>
</dbReference>
<dbReference type="Pfam" id="PF12833">
    <property type="entry name" value="HTH_18"/>
    <property type="match status" value="1"/>
</dbReference>
<keyword evidence="2 5" id="KW-0238">DNA-binding</keyword>
<dbReference type="InterPro" id="IPR009057">
    <property type="entry name" value="Homeodomain-like_sf"/>
</dbReference>
<sequence length="256" mass="27421">MDAEGNGVAPWSGVLAVADGALCYVGALSDAHGHHHVATQFVRAWAGSFELADGHNNRVVTSAAIIPSGCDHSIRILKPVVSGVLVFVDPASPVASHVAKLVRSSDDAGQWAEAGQALSWVEPLMPDPASILRGITDAQRQDDRPGREAWHPSVRKAVELVPELLPERVDLSTIARAVALSPSRLSRLFNDQVGQSFPTYVRWVRLRLAVEALQRGLSLTDAAHAAGFTDSAHANRVCHEMFGLSPTQASRNLVWA</sequence>